<evidence type="ECO:0000256" key="5">
    <source>
        <dbReference type="ARBA" id="ARBA00022801"/>
    </source>
</evidence>
<evidence type="ECO:0000256" key="8">
    <source>
        <dbReference type="ARBA" id="ARBA00023157"/>
    </source>
</evidence>
<evidence type="ECO:0000256" key="1">
    <source>
        <dbReference type="ARBA" id="ARBA00004613"/>
    </source>
</evidence>
<comment type="caution">
    <text evidence="12">The sequence shown here is derived from an EMBL/GenBank/DDBJ whole genome shotgun (WGS) entry which is preliminary data.</text>
</comment>
<dbReference type="InterPro" id="IPR009003">
    <property type="entry name" value="Peptidase_S1_PA"/>
</dbReference>
<reference evidence="12 13" key="1">
    <citation type="submission" date="2024-03" db="EMBL/GenBank/DDBJ databases">
        <title>The genome assembly and annotation of the cricket Gryllus longicercus Weissman &amp; Gray.</title>
        <authorList>
            <person name="Szrajer S."/>
            <person name="Gray D."/>
            <person name="Ylla G."/>
        </authorList>
    </citation>
    <scope>NUCLEOTIDE SEQUENCE [LARGE SCALE GENOMIC DNA]</scope>
    <source>
        <strain evidence="12">DAG 2021-001</strain>
        <tissue evidence="12">Whole body minus gut</tissue>
    </source>
</reference>
<dbReference type="InterPro" id="IPR033116">
    <property type="entry name" value="TRYPSIN_SER"/>
</dbReference>
<proteinExistence type="predicted"/>
<keyword evidence="13" id="KW-1185">Reference proteome</keyword>
<dbReference type="Proteomes" id="UP001378592">
    <property type="component" value="Unassembled WGS sequence"/>
</dbReference>
<dbReference type="PROSITE" id="PS50240">
    <property type="entry name" value="TRYPSIN_DOM"/>
    <property type="match status" value="1"/>
</dbReference>
<dbReference type="PANTHER" id="PTHR24264:SF65">
    <property type="entry name" value="SRCR DOMAIN-CONTAINING PROTEIN"/>
    <property type="match status" value="1"/>
</dbReference>
<keyword evidence="4 10" id="KW-0732">Signal</keyword>
<evidence type="ECO:0000256" key="10">
    <source>
        <dbReference type="SAM" id="SignalP"/>
    </source>
</evidence>
<keyword evidence="5 9" id="KW-0378">Hydrolase</keyword>
<evidence type="ECO:0000256" key="9">
    <source>
        <dbReference type="RuleBase" id="RU363034"/>
    </source>
</evidence>
<gene>
    <name evidence="12" type="ORF">R5R35_001829</name>
</gene>
<keyword evidence="6 9" id="KW-0720">Serine protease</keyword>
<dbReference type="FunFam" id="2.40.10.10:FF:000146">
    <property type="entry name" value="Serine protease 53"/>
    <property type="match status" value="1"/>
</dbReference>
<protein>
    <recommendedName>
        <fullName evidence="11">Peptidase S1 domain-containing protein</fullName>
    </recommendedName>
</protein>
<evidence type="ECO:0000256" key="2">
    <source>
        <dbReference type="ARBA" id="ARBA00022525"/>
    </source>
</evidence>
<dbReference type="GO" id="GO:0005615">
    <property type="term" value="C:extracellular space"/>
    <property type="evidence" value="ECO:0007669"/>
    <property type="project" value="TreeGrafter"/>
</dbReference>
<evidence type="ECO:0000313" key="12">
    <source>
        <dbReference type="EMBL" id="KAK7871644.1"/>
    </source>
</evidence>
<dbReference type="GO" id="GO:0004252">
    <property type="term" value="F:serine-type endopeptidase activity"/>
    <property type="evidence" value="ECO:0007669"/>
    <property type="project" value="InterPro"/>
</dbReference>
<dbReference type="GO" id="GO:0006508">
    <property type="term" value="P:proteolysis"/>
    <property type="evidence" value="ECO:0007669"/>
    <property type="project" value="UniProtKB-KW"/>
</dbReference>
<feature type="signal peptide" evidence="10">
    <location>
        <begin position="1"/>
        <end position="22"/>
    </location>
</feature>
<dbReference type="EMBL" id="JAZDUA010000036">
    <property type="protein sequence ID" value="KAK7871644.1"/>
    <property type="molecule type" value="Genomic_DNA"/>
</dbReference>
<dbReference type="InterPro" id="IPR043504">
    <property type="entry name" value="Peptidase_S1_PA_chymotrypsin"/>
</dbReference>
<accession>A0AAN9WEQ3</accession>
<keyword evidence="7" id="KW-0865">Zymogen</keyword>
<dbReference type="PROSITE" id="PS00134">
    <property type="entry name" value="TRYPSIN_HIS"/>
    <property type="match status" value="1"/>
</dbReference>
<organism evidence="12 13">
    <name type="scientific">Gryllus longicercus</name>
    <dbReference type="NCBI Taxonomy" id="2509291"/>
    <lineage>
        <taxon>Eukaryota</taxon>
        <taxon>Metazoa</taxon>
        <taxon>Ecdysozoa</taxon>
        <taxon>Arthropoda</taxon>
        <taxon>Hexapoda</taxon>
        <taxon>Insecta</taxon>
        <taxon>Pterygota</taxon>
        <taxon>Neoptera</taxon>
        <taxon>Polyneoptera</taxon>
        <taxon>Orthoptera</taxon>
        <taxon>Ensifera</taxon>
        <taxon>Gryllidea</taxon>
        <taxon>Grylloidea</taxon>
        <taxon>Gryllidae</taxon>
        <taxon>Gryllinae</taxon>
        <taxon>Gryllus</taxon>
    </lineage>
</organism>
<comment type="subcellular location">
    <subcellularLocation>
        <location evidence="1">Secreted</location>
    </subcellularLocation>
</comment>
<evidence type="ECO:0000256" key="7">
    <source>
        <dbReference type="ARBA" id="ARBA00023145"/>
    </source>
</evidence>
<dbReference type="Gene3D" id="2.40.10.10">
    <property type="entry name" value="Trypsin-like serine proteases"/>
    <property type="match status" value="2"/>
</dbReference>
<dbReference type="InterPro" id="IPR018114">
    <property type="entry name" value="TRYPSIN_HIS"/>
</dbReference>
<dbReference type="SUPFAM" id="SSF50494">
    <property type="entry name" value="Trypsin-like serine proteases"/>
    <property type="match status" value="1"/>
</dbReference>
<keyword evidence="8" id="KW-1015">Disulfide bond</keyword>
<evidence type="ECO:0000256" key="6">
    <source>
        <dbReference type="ARBA" id="ARBA00022825"/>
    </source>
</evidence>
<evidence type="ECO:0000256" key="3">
    <source>
        <dbReference type="ARBA" id="ARBA00022670"/>
    </source>
</evidence>
<dbReference type="PRINTS" id="PR00722">
    <property type="entry name" value="CHYMOTRYPSIN"/>
</dbReference>
<feature type="chain" id="PRO_5042851942" description="Peptidase S1 domain-containing protein" evidence="10">
    <location>
        <begin position="23"/>
        <end position="386"/>
    </location>
</feature>
<name>A0AAN9WEQ3_9ORTH</name>
<evidence type="ECO:0000259" key="11">
    <source>
        <dbReference type="PROSITE" id="PS50240"/>
    </source>
</evidence>
<dbReference type="SMART" id="SM00020">
    <property type="entry name" value="Tryp_SPc"/>
    <property type="match status" value="1"/>
</dbReference>
<sequence length="386" mass="42326">MQTVARSAMLLTLLALLARLHAQKADRHPANLYSGDLCLMQGGRAGLCRSVELCPEAPQMVRDGVPPVVCSYNNSTPIVCCPSARKANRMCSVYSSAVFRYVKDRRNPALVRKCDQCVMKKVPFIIGGSNASVHEFPHMALLGYGTSTSNRRWNCGGSLISDRFVLTAAHCIITSGGAPKWVRLGELDLTTAEESQHEDFGVAESIPHPDYKDGIHYNDIALLRLDRKVVFTAAIRPACIHTLPEIADPLGIASGWGLIHWADPDNSDFLMKLNLHLYKTDICSYAYKTAATTFRLRNGIVEESMVCAGSPEGGKDTCRGDSGGPLQVKLSNPYCMYSVIGITSFGKGACGTTLSPSVYTRVSYFVPWLEDIVWPDDVTPEVRRQF</sequence>
<dbReference type="PANTHER" id="PTHR24264">
    <property type="entry name" value="TRYPSIN-RELATED"/>
    <property type="match status" value="1"/>
</dbReference>
<keyword evidence="2" id="KW-0964">Secreted</keyword>
<dbReference type="InterPro" id="IPR001254">
    <property type="entry name" value="Trypsin_dom"/>
</dbReference>
<dbReference type="InterPro" id="IPR001314">
    <property type="entry name" value="Peptidase_S1A"/>
</dbReference>
<dbReference type="InterPro" id="IPR050127">
    <property type="entry name" value="Serine_Proteases_S1"/>
</dbReference>
<dbReference type="CDD" id="cd00190">
    <property type="entry name" value="Tryp_SPc"/>
    <property type="match status" value="1"/>
</dbReference>
<dbReference type="PROSITE" id="PS00135">
    <property type="entry name" value="TRYPSIN_SER"/>
    <property type="match status" value="1"/>
</dbReference>
<dbReference type="Pfam" id="PF00089">
    <property type="entry name" value="Trypsin"/>
    <property type="match status" value="1"/>
</dbReference>
<dbReference type="AlphaFoldDB" id="A0AAN9WEQ3"/>
<evidence type="ECO:0000256" key="4">
    <source>
        <dbReference type="ARBA" id="ARBA00022729"/>
    </source>
</evidence>
<feature type="domain" description="Peptidase S1" evidence="11">
    <location>
        <begin position="125"/>
        <end position="374"/>
    </location>
</feature>
<evidence type="ECO:0000313" key="13">
    <source>
        <dbReference type="Proteomes" id="UP001378592"/>
    </source>
</evidence>
<keyword evidence="3 9" id="KW-0645">Protease</keyword>